<keyword evidence="3" id="KW-1185">Reference proteome</keyword>
<dbReference type="EMBL" id="JAQOWY010000340">
    <property type="protein sequence ID" value="KAK1843800.1"/>
    <property type="molecule type" value="Genomic_DNA"/>
</dbReference>
<proteinExistence type="predicted"/>
<organism evidence="2 3">
    <name type="scientific">Colletotrichum chrysophilum</name>
    <dbReference type="NCBI Taxonomy" id="1836956"/>
    <lineage>
        <taxon>Eukaryota</taxon>
        <taxon>Fungi</taxon>
        <taxon>Dikarya</taxon>
        <taxon>Ascomycota</taxon>
        <taxon>Pezizomycotina</taxon>
        <taxon>Sordariomycetes</taxon>
        <taxon>Hypocreomycetidae</taxon>
        <taxon>Glomerellales</taxon>
        <taxon>Glomerellaceae</taxon>
        <taxon>Colletotrichum</taxon>
        <taxon>Colletotrichum gloeosporioides species complex</taxon>
    </lineage>
</organism>
<evidence type="ECO:0000313" key="3">
    <source>
        <dbReference type="Proteomes" id="UP001243330"/>
    </source>
</evidence>
<feature type="region of interest" description="Disordered" evidence="1">
    <location>
        <begin position="281"/>
        <end position="308"/>
    </location>
</feature>
<reference evidence="2" key="1">
    <citation type="submission" date="2023-01" db="EMBL/GenBank/DDBJ databases">
        <title>Colletotrichum chrysophilum M932 genome sequence.</title>
        <authorList>
            <person name="Baroncelli R."/>
        </authorList>
    </citation>
    <scope>NUCLEOTIDE SEQUENCE</scope>
    <source>
        <strain evidence="2">M932</strain>
    </source>
</reference>
<gene>
    <name evidence="2" type="ORF">CCHR01_13588</name>
</gene>
<sequence length="308" mass="34361">MRLSWSIRVLLASSVVAAALYHFATPAVIMKFQALPLATTLLAGTASAFQLGGKEMPQPETTMADNFPWRDPFTAKTTDSYDHTCEASKTFAATQYTLHDLFEKPPVGLFPWGDGLKLFFSGREYPGGWAGLDRHMYDRNLLMMDYSDLPLRVREWIEEQERTEDSNGKGLFAVFDKPTTEEEKIKDRVTVSKSPTDVNRDLDQKRVAIFAPGALYHILPLFVADGSDCQATLADLSNYSATPKDAVVVSWPISHTRPNTAQKKRDIEFTVKAQVLKLKEGASEAAEESPRVVNEKEAEPSQPVKDEL</sequence>
<protein>
    <submittedName>
        <fullName evidence="2">Uncharacterized protein</fullName>
    </submittedName>
</protein>
<dbReference type="AlphaFoldDB" id="A0AAD9AA97"/>
<dbReference type="Proteomes" id="UP001243330">
    <property type="component" value="Unassembled WGS sequence"/>
</dbReference>
<accession>A0AAD9AA97</accession>
<evidence type="ECO:0000256" key="1">
    <source>
        <dbReference type="SAM" id="MobiDB-lite"/>
    </source>
</evidence>
<evidence type="ECO:0000313" key="2">
    <source>
        <dbReference type="EMBL" id="KAK1843800.1"/>
    </source>
</evidence>
<name>A0AAD9AA97_9PEZI</name>
<comment type="caution">
    <text evidence="2">The sequence shown here is derived from an EMBL/GenBank/DDBJ whole genome shotgun (WGS) entry which is preliminary data.</text>
</comment>